<proteinExistence type="predicted"/>
<dbReference type="Gene3D" id="1.20.141.10">
    <property type="entry name" value="Chitosanase, subunit A, domain 1"/>
    <property type="match status" value="1"/>
</dbReference>
<evidence type="ECO:0000313" key="3">
    <source>
        <dbReference type="Proteomes" id="UP000193922"/>
    </source>
</evidence>
<dbReference type="GO" id="GO:0005576">
    <property type="term" value="C:extracellular region"/>
    <property type="evidence" value="ECO:0007669"/>
    <property type="project" value="InterPro"/>
</dbReference>
<gene>
    <name evidence="2" type="ORF">DL89DRAFT_270514</name>
</gene>
<comment type="caution">
    <text evidence="2">The sequence shown here is derived from an EMBL/GenBank/DDBJ whole genome shotgun (WGS) entry which is preliminary data.</text>
</comment>
<dbReference type="Proteomes" id="UP000193922">
    <property type="component" value="Unassembled WGS sequence"/>
</dbReference>
<keyword evidence="3" id="KW-1185">Reference proteome</keyword>
<dbReference type="EMBL" id="MCFD01000019">
    <property type="protein sequence ID" value="ORX65968.1"/>
    <property type="molecule type" value="Genomic_DNA"/>
</dbReference>
<organism evidence="2 3">
    <name type="scientific">Linderina pennispora</name>
    <dbReference type="NCBI Taxonomy" id="61395"/>
    <lineage>
        <taxon>Eukaryota</taxon>
        <taxon>Fungi</taxon>
        <taxon>Fungi incertae sedis</taxon>
        <taxon>Zoopagomycota</taxon>
        <taxon>Kickxellomycotina</taxon>
        <taxon>Kickxellomycetes</taxon>
        <taxon>Kickxellales</taxon>
        <taxon>Kickxellaceae</taxon>
        <taxon>Linderina</taxon>
    </lineage>
</organism>
<dbReference type="InterPro" id="IPR023346">
    <property type="entry name" value="Lysozyme-like_dom_sf"/>
</dbReference>
<dbReference type="AlphaFoldDB" id="A0A1Y1VXG4"/>
<dbReference type="OrthoDB" id="76114at2759"/>
<dbReference type="InterPro" id="IPR023099">
    <property type="entry name" value="Glyco_hydro_46_N"/>
</dbReference>
<feature type="chain" id="PRO_5012485852" evidence="1">
    <location>
        <begin position="23"/>
        <end position="277"/>
    </location>
</feature>
<dbReference type="CDD" id="cd00978">
    <property type="entry name" value="chitosanase_GH46"/>
    <property type="match status" value="1"/>
</dbReference>
<reference evidence="2 3" key="1">
    <citation type="submission" date="2016-07" db="EMBL/GenBank/DDBJ databases">
        <title>Pervasive Adenine N6-methylation of Active Genes in Fungi.</title>
        <authorList>
            <consortium name="DOE Joint Genome Institute"/>
            <person name="Mondo S.J."/>
            <person name="Dannebaum R.O."/>
            <person name="Kuo R.C."/>
            <person name="Labutti K."/>
            <person name="Haridas S."/>
            <person name="Kuo A."/>
            <person name="Salamov A."/>
            <person name="Ahrendt S.R."/>
            <person name="Lipzen A."/>
            <person name="Sullivan W."/>
            <person name="Andreopoulos W.B."/>
            <person name="Clum A."/>
            <person name="Lindquist E."/>
            <person name="Daum C."/>
            <person name="Ramamoorthy G.K."/>
            <person name="Gryganskyi A."/>
            <person name="Culley D."/>
            <person name="Magnuson J.K."/>
            <person name="James T.Y."/>
            <person name="O'Malley M.A."/>
            <person name="Stajich J.E."/>
            <person name="Spatafora J.W."/>
            <person name="Visel A."/>
            <person name="Grigoriev I.V."/>
        </authorList>
    </citation>
    <scope>NUCLEOTIDE SEQUENCE [LARGE SCALE GENOMIC DNA]</scope>
    <source>
        <strain evidence="2 3">ATCC 12442</strain>
    </source>
</reference>
<keyword evidence="1" id="KW-0732">Signal</keyword>
<sequence>MKFTTATLGLVATLATFSSANAALSSCSKNIALQLTNIYENGDTDFHYDYCENLNDGRGYTAGIAGFCSGTSDAWVVIQQYHKLTGGKDEFSKYDEVMKELDKTNSGSVAGLDGYCSVWEKLGKSDAKFRCAQNSIRDSMYLNPSQVIADKLGAKLDVTRAQLYDTIIQHGEGTDPDSIDALIERTSASFKANAWGFSGSLLKINGHHVDEIVWLKKFLEVRMDDLMNPYNKETQEEWSESVSRVKSYQYVVAKRQYRWGKSIKALDNDGVVTTIKC</sequence>
<dbReference type="RefSeq" id="XP_040740039.1">
    <property type="nucleotide sequence ID" value="XM_040888745.1"/>
</dbReference>
<dbReference type="PROSITE" id="PS51257">
    <property type="entry name" value="PROKAR_LIPOPROTEIN"/>
    <property type="match status" value="1"/>
</dbReference>
<dbReference type="Gene3D" id="3.30.386.10">
    <property type="entry name" value="Chitosanase, subunit A, domain 2"/>
    <property type="match status" value="1"/>
</dbReference>
<dbReference type="SUPFAM" id="SSF53955">
    <property type="entry name" value="Lysozyme-like"/>
    <property type="match status" value="1"/>
</dbReference>
<dbReference type="Pfam" id="PF01374">
    <property type="entry name" value="Glyco_hydro_46"/>
    <property type="match status" value="1"/>
</dbReference>
<evidence type="ECO:0000313" key="2">
    <source>
        <dbReference type="EMBL" id="ORX65968.1"/>
    </source>
</evidence>
<dbReference type="GO" id="GO:0016977">
    <property type="term" value="F:chitosanase activity"/>
    <property type="evidence" value="ECO:0007669"/>
    <property type="project" value="InterPro"/>
</dbReference>
<accession>A0A1Y1VXG4</accession>
<name>A0A1Y1VXG4_9FUNG</name>
<dbReference type="InterPro" id="IPR000400">
    <property type="entry name" value="Glyco_hydro_46"/>
</dbReference>
<protein>
    <submittedName>
        <fullName evidence="2">Chitosanase</fullName>
    </submittedName>
</protein>
<dbReference type="GO" id="GO:0005975">
    <property type="term" value="P:carbohydrate metabolic process"/>
    <property type="evidence" value="ECO:0007669"/>
    <property type="project" value="InterPro"/>
</dbReference>
<dbReference type="GeneID" id="63805393"/>
<feature type="signal peptide" evidence="1">
    <location>
        <begin position="1"/>
        <end position="22"/>
    </location>
</feature>
<evidence type="ECO:0000256" key="1">
    <source>
        <dbReference type="SAM" id="SignalP"/>
    </source>
</evidence>